<feature type="transmembrane region" description="Helical" evidence="1">
    <location>
        <begin position="6"/>
        <end position="22"/>
    </location>
</feature>
<dbReference type="EMBL" id="UINC01003727">
    <property type="protein sequence ID" value="SVA08760.1"/>
    <property type="molecule type" value="Genomic_DNA"/>
</dbReference>
<name>A0A381SXL6_9ZZZZ</name>
<evidence type="ECO:0000313" key="2">
    <source>
        <dbReference type="EMBL" id="SVA08760.1"/>
    </source>
</evidence>
<dbReference type="AlphaFoldDB" id="A0A381SXL6"/>
<keyword evidence="1" id="KW-0812">Transmembrane</keyword>
<keyword evidence="1" id="KW-0472">Membrane</keyword>
<gene>
    <name evidence="2" type="ORF">METZ01_LOCUS61614</name>
</gene>
<keyword evidence="1" id="KW-1133">Transmembrane helix</keyword>
<feature type="transmembrane region" description="Helical" evidence="1">
    <location>
        <begin position="34"/>
        <end position="54"/>
    </location>
</feature>
<accession>A0A381SXL6</accession>
<protein>
    <submittedName>
        <fullName evidence="2">Uncharacterized protein</fullName>
    </submittedName>
</protein>
<reference evidence="2" key="1">
    <citation type="submission" date="2018-05" db="EMBL/GenBank/DDBJ databases">
        <authorList>
            <person name="Lanie J.A."/>
            <person name="Ng W.-L."/>
            <person name="Kazmierczak K.M."/>
            <person name="Andrzejewski T.M."/>
            <person name="Davidsen T.M."/>
            <person name="Wayne K.J."/>
            <person name="Tettelin H."/>
            <person name="Glass J.I."/>
            <person name="Rusch D."/>
            <person name="Podicherti R."/>
            <person name="Tsui H.-C.T."/>
            <person name="Winkler M.E."/>
        </authorList>
    </citation>
    <scope>NUCLEOTIDE SEQUENCE</scope>
</reference>
<feature type="transmembrane region" description="Helical" evidence="1">
    <location>
        <begin position="60"/>
        <end position="78"/>
    </location>
</feature>
<sequence>MIAPLAVGVCTIIYITSIYTKTPERTTNAMTKAFMVKIIFYGTYFIYIFTFYTFNSVPFVISFVCYFITLHISEALFFKSIFK</sequence>
<organism evidence="2">
    <name type="scientific">marine metagenome</name>
    <dbReference type="NCBI Taxonomy" id="408172"/>
    <lineage>
        <taxon>unclassified sequences</taxon>
        <taxon>metagenomes</taxon>
        <taxon>ecological metagenomes</taxon>
    </lineage>
</organism>
<proteinExistence type="predicted"/>
<evidence type="ECO:0000256" key="1">
    <source>
        <dbReference type="SAM" id="Phobius"/>
    </source>
</evidence>